<dbReference type="SUPFAM" id="SSF54292">
    <property type="entry name" value="2Fe-2S ferredoxin-like"/>
    <property type="match status" value="1"/>
</dbReference>
<dbReference type="PROSITE" id="PS51379">
    <property type="entry name" value="4FE4S_FER_2"/>
    <property type="match status" value="1"/>
</dbReference>
<evidence type="ECO:0000313" key="10">
    <source>
        <dbReference type="Proteomes" id="UP000054010"/>
    </source>
</evidence>
<dbReference type="STRING" id="765420.OSCT_2946"/>
<dbReference type="GO" id="GO:0051537">
    <property type="term" value="F:2 iron, 2 sulfur cluster binding"/>
    <property type="evidence" value="ECO:0007669"/>
    <property type="project" value="InterPro"/>
</dbReference>
<keyword evidence="4" id="KW-0408">Iron</keyword>
<dbReference type="InterPro" id="IPR036010">
    <property type="entry name" value="2Fe-2S_ferredoxin-like_sf"/>
</dbReference>
<dbReference type="Gene3D" id="1.10.1060.10">
    <property type="entry name" value="Alpha-helical ferredoxin"/>
    <property type="match status" value="1"/>
</dbReference>
<dbReference type="Pfam" id="PF13085">
    <property type="entry name" value="Fer2_3"/>
    <property type="match status" value="1"/>
</dbReference>
<dbReference type="InterPro" id="IPR025192">
    <property type="entry name" value="Succ_DH/fum_Rdtase_N"/>
</dbReference>
<dbReference type="InterPro" id="IPR001041">
    <property type="entry name" value="2Fe-2S_ferredoxin-type"/>
</dbReference>
<dbReference type="InterPro" id="IPR006058">
    <property type="entry name" value="2Fe2S_fd_BS"/>
</dbReference>
<comment type="similarity">
    <text evidence="2">Belongs to the succinate dehydrogenase/fumarate reductase iron-sulfur protein family.</text>
</comment>
<dbReference type="GO" id="GO:0009055">
    <property type="term" value="F:electron transfer activity"/>
    <property type="evidence" value="ECO:0007669"/>
    <property type="project" value="InterPro"/>
</dbReference>
<dbReference type="eggNOG" id="COG0479">
    <property type="taxonomic scope" value="Bacteria"/>
</dbReference>
<evidence type="ECO:0000259" key="8">
    <source>
        <dbReference type="PROSITE" id="PS51379"/>
    </source>
</evidence>
<dbReference type="InterPro" id="IPR009051">
    <property type="entry name" value="Helical_ferredxn"/>
</dbReference>
<dbReference type="Gene3D" id="3.10.20.30">
    <property type="match status" value="1"/>
</dbReference>
<evidence type="ECO:0000313" key="9">
    <source>
        <dbReference type="EMBL" id="EFO79200.1"/>
    </source>
</evidence>
<comment type="cofactor">
    <cofactor evidence="1">
        <name>[3Fe-4S] cluster</name>
        <dbReference type="ChEBI" id="CHEBI:21137"/>
    </cofactor>
</comment>
<protein>
    <submittedName>
        <fullName evidence="9">Succinate dehydrogenase and fumarate reductase iron-sulfur protein</fullName>
    </submittedName>
</protein>
<feature type="domain" description="4Fe-4S ferredoxin-type" evidence="8">
    <location>
        <begin position="120"/>
        <end position="150"/>
    </location>
</feature>
<sequence length="233" mass="24609">MSFLEMLDVVNEDLILKGEDPIAFDHDCREGICGMCSLMINGVAHGPNQGVTTCQLHMRSFKDGDTITIEPWRAQPFPVIKDLAVDRAAFDRIIQAGGFISVSTGSAPDANAVQVPKPAADSAMDAAACIGCGACVAACPNASAMLFVGAKIAHLGFLPQGQAERSQRALNMVTQMDAEGFGSCTNIGECSAVCPKEIKLDVIARMNRDLIVASLKGLEPTGLAAKTLEQKKK</sequence>
<dbReference type="InterPro" id="IPR017900">
    <property type="entry name" value="4Fe4S_Fe_S_CS"/>
</dbReference>
<dbReference type="Pfam" id="PF13183">
    <property type="entry name" value="Fer4_8"/>
    <property type="match status" value="1"/>
</dbReference>
<dbReference type="HOGENOM" id="CLU_044838_3_3_0"/>
<keyword evidence="5" id="KW-0411">Iron-sulfur</keyword>
<feature type="domain" description="2Fe-2S ferredoxin-type" evidence="7">
    <location>
        <begin position="1"/>
        <end position="73"/>
    </location>
</feature>
<evidence type="ECO:0000256" key="4">
    <source>
        <dbReference type="ARBA" id="ARBA00023004"/>
    </source>
</evidence>
<dbReference type="PROSITE" id="PS00197">
    <property type="entry name" value="2FE2S_FER_1"/>
    <property type="match status" value="1"/>
</dbReference>
<dbReference type="NCBIfam" id="NF005746">
    <property type="entry name" value="PRK07570.1"/>
    <property type="match status" value="1"/>
</dbReference>
<comment type="caution">
    <text evidence="9">The sequence shown here is derived from an EMBL/GenBank/DDBJ whole genome shotgun (WGS) entry which is preliminary data.</text>
</comment>
<dbReference type="PANTHER" id="PTHR11921:SF41">
    <property type="entry name" value="SUCCINATE DEHYDROGENASE"/>
    <property type="match status" value="1"/>
</dbReference>
<evidence type="ECO:0000256" key="5">
    <source>
        <dbReference type="ARBA" id="ARBA00023014"/>
    </source>
</evidence>
<evidence type="ECO:0000259" key="7">
    <source>
        <dbReference type="PROSITE" id="PS51085"/>
    </source>
</evidence>
<dbReference type="GO" id="GO:0009060">
    <property type="term" value="P:aerobic respiration"/>
    <property type="evidence" value="ECO:0007669"/>
    <property type="project" value="TreeGrafter"/>
</dbReference>
<name>E1IHZ5_9CHLR</name>
<proteinExistence type="inferred from homology"/>
<evidence type="ECO:0000256" key="6">
    <source>
        <dbReference type="ARBA" id="ARBA00034078"/>
    </source>
</evidence>
<comment type="cofactor">
    <cofactor evidence="6">
        <name>[2Fe-2S] cluster</name>
        <dbReference type="ChEBI" id="CHEBI:190135"/>
    </cofactor>
</comment>
<dbReference type="EMBL" id="ADVR01000121">
    <property type="protein sequence ID" value="EFO79200.1"/>
    <property type="molecule type" value="Genomic_DNA"/>
</dbReference>
<evidence type="ECO:0000256" key="1">
    <source>
        <dbReference type="ARBA" id="ARBA00001927"/>
    </source>
</evidence>
<keyword evidence="10" id="KW-1185">Reference proteome</keyword>
<reference evidence="9 10" key="1">
    <citation type="journal article" date="2011" name="J. Bacteriol.">
        <title>Draft genome sequence of the anoxygenic filamentous phototrophic bacterium Oscillochloris trichoides subsp. DG-6.</title>
        <authorList>
            <person name="Kuznetsov B.B."/>
            <person name="Ivanovsky R.N."/>
            <person name="Keppen O.I."/>
            <person name="Sukhacheva M.V."/>
            <person name="Bumazhkin B.K."/>
            <person name="Patutina E.O."/>
            <person name="Beletsky A.V."/>
            <person name="Mardanov A.V."/>
            <person name="Baslerov R.V."/>
            <person name="Panteleeva A.N."/>
            <person name="Kolganova T.V."/>
            <person name="Ravin N.V."/>
            <person name="Skryabin K.G."/>
        </authorList>
    </citation>
    <scope>NUCLEOTIDE SEQUENCE [LARGE SCALE GENOMIC DNA]</scope>
    <source>
        <strain evidence="9 10">DG-6</strain>
    </source>
</reference>
<evidence type="ECO:0000256" key="3">
    <source>
        <dbReference type="ARBA" id="ARBA00022723"/>
    </source>
</evidence>
<dbReference type="InterPro" id="IPR050573">
    <property type="entry name" value="SDH/FRD_Iron-Sulfur"/>
</dbReference>
<dbReference type="InterPro" id="IPR017896">
    <property type="entry name" value="4Fe4S_Fe-S-bd"/>
</dbReference>
<dbReference type="PROSITE" id="PS00198">
    <property type="entry name" value="4FE4S_FER_1"/>
    <property type="match status" value="1"/>
</dbReference>
<evidence type="ECO:0000256" key="2">
    <source>
        <dbReference type="ARBA" id="ARBA00009433"/>
    </source>
</evidence>
<dbReference type="Proteomes" id="UP000054010">
    <property type="component" value="Unassembled WGS sequence"/>
</dbReference>
<dbReference type="GO" id="GO:0022904">
    <property type="term" value="P:respiratory electron transport chain"/>
    <property type="evidence" value="ECO:0007669"/>
    <property type="project" value="TreeGrafter"/>
</dbReference>
<dbReference type="AlphaFoldDB" id="E1IHZ5"/>
<dbReference type="SUPFAM" id="SSF46548">
    <property type="entry name" value="alpha-helical ferredoxin"/>
    <property type="match status" value="1"/>
</dbReference>
<dbReference type="InterPro" id="IPR012675">
    <property type="entry name" value="Beta-grasp_dom_sf"/>
</dbReference>
<dbReference type="PANTHER" id="PTHR11921">
    <property type="entry name" value="SUCCINATE DEHYDROGENASE IRON-SULFUR PROTEIN"/>
    <property type="match status" value="1"/>
</dbReference>
<accession>E1IHZ5</accession>
<organism evidence="9 10">
    <name type="scientific">Oscillochloris trichoides DG-6</name>
    <dbReference type="NCBI Taxonomy" id="765420"/>
    <lineage>
        <taxon>Bacteria</taxon>
        <taxon>Bacillati</taxon>
        <taxon>Chloroflexota</taxon>
        <taxon>Chloroflexia</taxon>
        <taxon>Chloroflexales</taxon>
        <taxon>Chloroflexineae</taxon>
        <taxon>Oscillochloridaceae</taxon>
        <taxon>Oscillochloris</taxon>
    </lineage>
</organism>
<dbReference type="PROSITE" id="PS51085">
    <property type="entry name" value="2FE2S_FER_2"/>
    <property type="match status" value="1"/>
</dbReference>
<dbReference type="GO" id="GO:0046872">
    <property type="term" value="F:metal ion binding"/>
    <property type="evidence" value="ECO:0007669"/>
    <property type="project" value="UniProtKB-KW"/>
</dbReference>
<gene>
    <name evidence="9" type="ORF">OSCT_2946</name>
</gene>
<keyword evidence="3" id="KW-0479">Metal-binding</keyword>